<gene>
    <name evidence="1" type="ORF">OI18_04150</name>
</gene>
<reference evidence="1 2" key="1">
    <citation type="submission" date="2014-11" db="EMBL/GenBank/DDBJ databases">
        <title>Genome sequence of Flavihumibacter solisilvae 3-3.</title>
        <authorList>
            <person name="Zhou G."/>
            <person name="Li M."/>
            <person name="Wang G."/>
        </authorList>
    </citation>
    <scope>NUCLEOTIDE SEQUENCE [LARGE SCALE GENOMIC DNA]</scope>
    <source>
        <strain evidence="1 2">3-3</strain>
    </source>
</reference>
<dbReference type="InterPro" id="IPR009003">
    <property type="entry name" value="Peptidase_S1_PA"/>
</dbReference>
<name>A0A0C1L6R2_9BACT</name>
<evidence type="ECO:0000313" key="2">
    <source>
        <dbReference type="Proteomes" id="UP000031408"/>
    </source>
</evidence>
<proteinExistence type="predicted"/>
<keyword evidence="2" id="KW-1185">Reference proteome</keyword>
<dbReference type="PROSITE" id="PS51257">
    <property type="entry name" value="PROKAR_LIPOPROTEIN"/>
    <property type="match status" value="1"/>
</dbReference>
<dbReference type="PANTHER" id="PTHR43019:SF23">
    <property type="entry name" value="PROTEASE DO-LIKE 5, CHLOROPLASTIC"/>
    <property type="match status" value="1"/>
</dbReference>
<dbReference type="RefSeq" id="WP_039137470.1">
    <property type="nucleotide sequence ID" value="NZ_JSVC01000004.1"/>
</dbReference>
<dbReference type="InterPro" id="IPR043504">
    <property type="entry name" value="Peptidase_S1_PA_chymotrypsin"/>
</dbReference>
<dbReference type="Pfam" id="PF13365">
    <property type="entry name" value="Trypsin_2"/>
    <property type="match status" value="1"/>
</dbReference>
<dbReference type="Proteomes" id="UP000031408">
    <property type="component" value="Unassembled WGS sequence"/>
</dbReference>
<dbReference type="AlphaFoldDB" id="A0A0C1L6R2"/>
<dbReference type="OrthoDB" id="265200at2"/>
<comment type="caution">
    <text evidence="1">The sequence shown here is derived from an EMBL/GenBank/DDBJ whole genome shotgun (WGS) entry which is preliminary data.</text>
</comment>
<organism evidence="1 2">
    <name type="scientific">Flavihumibacter solisilvae</name>
    <dbReference type="NCBI Taxonomy" id="1349421"/>
    <lineage>
        <taxon>Bacteria</taxon>
        <taxon>Pseudomonadati</taxon>
        <taxon>Bacteroidota</taxon>
        <taxon>Chitinophagia</taxon>
        <taxon>Chitinophagales</taxon>
        <taxon>Chitinophagaceae</taxon>
        <taxon>Flavihumibacter</taxon>
    </lineage>
</organism>
<dbReference type="STRING" id="1349421.OI18_04150"/>
<dbReference type="PANTHER" id="PTHR43019">
    <property type="entry name" value="SERINE ENDOPROTEASE DEGS"/>
    <property type="match status" value="1"/>
</dbReference>
<dbReference type="EMBL" id="JSVC01000004">
    <property type="protein sequence ID" value="KIC95832.1"/>
    <property type="molecule type" value="Genomic_DNA"/>
</dbReference>
<dbReference type="Gene3D" id="2.40.10.10">
    <property type="entry name" value="Trypsin-like serine proteases"/>
    <property type="match status" value="2"/>
</dbReference>
<evidence type="ECO:0000313" key="1">
    <source>
        <dbReference type="EMBL" id="KIC95832.1"/>
    </source>
</evidence>
<protein>
    <recommendedName>
        <fullName evidence="3">Serine protease</fullName>
    </recommendedName>
</protein>
<sequence length="376" mass="42307">MKPYILVVSLVLLLACRDKSARTSANQPLSNEELFDTYRKSVVLIQNKSYYRIRFAGGVRMYCTEINSNGHMYLSENEDRIRKEAEINYGTGFFVNERGVIATNLHVLAPIDRLLEEMDFKNSVSRALKNWSENEDRKLSVAAHRLAKTVKHDSLPGRAVSSTHLDTSRHKHFEPHFNGYKFDSVNRLKVSVDSILSQARLVKALLTQDFTIELVTADLDIYLDGATSNEDAYACRVIALSQDKNIDLALIQTAGHEVPEEAGPIAEPIYLFDTIKVTTPLYLIGYNYGPEIAKTAAGLKVQFTRGEVSQESDQYRVLYTIPALTGSSGSPVFDQFGRLVAINYKGYNTKENFNYGIHAGQLRKLLRSEKKLSLPL</sequence>
<accession>A0A0C1L6R2</accession>
<dbReference type="SUPFAM" id="SSF50494">
    <property type="entry name" value="Trypsin-like serine proteases"/>
    <property type="match status" value="1"/>
</dbReference>
<evidence type="ECO:0008006" key="3">
    <source>
        <dbReference type="Google" id="ProtNLM"/>
    </source>
</evidence>